<name>A0A0D6ZZA3_9AGAR</name>
<dbReference type="EMBL" id="KN882152">
    <property type="protein sequence ID" value="KIY42873.1"/>
    <property type="molecule type" value="Genomic_DNA"/>
</dbReference>
<organism evidence="2 3">
    <name type="scientific">Fistulina hepatica ATCC 64428</name>
    <dbReference type="NCBI Taxonomy" id="1128425"/>
    <lineage>
        <taxon>Eukaryota</taxon>
        <taxon>Fungi</taxon>
        <taxon>Dikarya</taxon>
        <taxon>Basidiomycota</taxon>
        <taxon>Agaricomycotina</taxon>
        <taxon>Agaricomycetes</taxon>
        <taxon>Agaricomycetidae</taxon>
        <taxon>Agaricales</taxon>
        <taxon>Fistulinaceae</taxon>
        <taxon>Fistulina</taxon>
    </lineage>
</organism>
<dbReference type="Proteomes" id="UP000054144">
    <property type="component" value="Unassembled WGS sequence"/>
</dbReference>
<feature type="compositionally biased region" description="Polar residues" evidence="1">
    <location>
        <begin position="33"/>
        <end position="46"/>
    </location>
</feature>
<evidence type="ECO:0000313" key="2">
    <source>
        <dbReference type="EMBL" id="KIY42873.1"/>
    </source>
</evidence>
<reference evidence="2 3" key="1">
    <citation type="journal article" date="2015" name="Fungal Genet. Biol.">
        <title>Evolution of novel wood decay mechanisms in Agaricales revealed by the genome sequences of Fistulina hepatica and Cylindrobasidium torrendii.</title>
        <authorList>
            <person name="Floudas D."/>
            <person name="Held B.W."/>
            <person name="Riley R."/>
            <person name="Nagy L.G."/>
            <person name="Koehler G."/>
            <person name="Ransdell A.S."/>
            <person name="Younus H."/>
            <person name="Chow J."/>
            <person name="Chiniquy J."/>
            <person name="Lipzen A."/>
            <person name="Tritt A."/>
            <person name="Sun H."/>
            <person name="Haridas S."/>
            <person name="LaButti K."/>
            <person name="Ohm R.A."/>
            <person name="Kues U."/>
            <person name="Blanchette R.A."/>
            <person name="Grigoriev I.V."/>
            <person name="Minto R.E."/>
            <person name="Hibbett D.S."/>
        </authorList>
    </citation>
    <scope>NUCLEOTIDE SEQUENCE [LARGE SCALE GENOMIC DNA]</scope>
    <source>
        <strain evidence="2 3">ATCC 64428</strain>
    </source>
</reference>
<feature type="compositionally biased region" description="Low complexity" evidence="1">
    <location>
        <begin position="1"/>
        <end position="13"/>
    </location>
</feature>
<evidence type="ECO:0000256" key="1">
    <source>
        <dbReference type="SAM" id="MobiDB-lite"/>
    </source>
</evidence>
<gene>
    <name evidence="2" type="ORF">FISHEDRAFT_79058</name>
</gene>
<evidence type="ECO:0000313" key="3">
    <source>
        <dbReference type="Proteomes" id="UP000054144"/>
    </source>
</evidence>
<feature type="region of interest" description="Disordered" evidence="1">
    <location>
        <begin position="158"/>
        <end position="177"/>
    </location>
</feature>
<feature type="compositionally biased region" description="Low complexity" evidence="1">
    <location>
        <begin position="76"/>
        <end position="91"/>
    </location>
</feature>
<keyword evidence="3" id="KW-1185">Reference proteome</keyword>
<accession>A0A0D6ZZA3</accession>
<feature type="region of interest" description="Disordered" evidence="1">
    <location>
        <begin position="1"/>
        <end position="93"/>
    </location>
</feature>
<proteinExistence type="predicted"/>
<protein>
    <submittedName>
        <fullName evidence="2">Uncharacterized protein</fullName>
    </submittedName>
</protein>
<dbReference type="AlphaFoldDB" id="A0A0D6ZZA3"/>
<sequence>MLPAKAALLRPARSGGEAAQDTCAAAQRGDALTTGSSSTSRLQTSLEAPVPGRLGGKAGPRCLRSPGKHELLGTNTRISPTPRQRTSPTPRLRVASRATTPIPMCPGKPVSFSADWSDYDAPKRYGSDADVYMQQQPAPSTTAAHVIHVLSHRHCYSQEDSVSSPLHTPLTPHSIRL</sequence>